<gene>
    <name evidence="9" type="primary">cas2</name>
    <name evidence="10" type="ordered locus">Kole_0668</name>
</gene>
<evidence type="ECO:0000256" key="1">
    <source>
        <dbReference type="ARBA" id="ARBA00001946"/>
    </source>
</evidence>
<keyword evidence="7 9" id="KW-0460">Magnesium</keyword>
<evidence type="ECO:0000256" key="7">
    <source>
        <dbReference type="ARBA" id="ARBA00022842"/>
    </source>
</evidence>
<evidence type="ECO:0000313" key="10">
    <source>
        <dbReference type="EMBL" id="ACR79384.1"/>
    </source>
</evidence>
<dbReference type="PANTHER" id="PTHR34405:SF1">
    <property type="entry name" value="CRISPR-ASSOCIATED ENDORIBONUCLEASE CAS2"/>
    <property type="match status" value="1"/>
</dbReference>
<evidence type="ECO:0000256" key="5">
    <source>
        <dbReference type="ARBA" id="ARBA00022759"/>
    </source>
</evidence>
<evidence type="ECO:0000256" key="2">
    <source>
        <dbReference type="ARBA" id="ARBA00009959"/>
    </source>
</evidence>
<dbReference type="eggNOG" id="COG1343">
    <property type="taxonomic scope" value="Bacteria"/>
</dbReference>
<dbReference type="KEGG" id="kol:Kole_0668"/>
<dbReference type="Proteomes" id="UP000002382">
    <property type="component" value="Chromosome"/>
</dbReference>
<dbReference type="GO" id="GO:0051607">
    <property type="term" value="P:defense response to virus"/>
    <property type="evidence" value="ECO:0007669"/>
    <property type="project" value="UniProtKB-UniRule"/>
</dbReference>
<dbReference type="AlphaFoldDB" id="C5CFA7"/>
<evidence type="ECO:0000256" key="4">
    <source>
        <dbReference type="ARBA" id="ARBA00022723"/>
    </source>
</evidence>
<dbReference type="HOGENOM" id="CLU_161124_0_1_0"/>
<accession>C5CFA7</accession>
<keyword evidence="11" id="KW-1185">Reference proteome</keyword>
<evidence type="ECO:0000256" key="8">
    <source>
        <dbReference type="ARBA" id="ARBA00023118"/>
    </source>
</evidence>
<dbReference type="GO" id="GO:0016787">
    <property type="term" value="F:hydrolase activity"/>
    <property type="evidence" value="ECO:0007669"/>
    <property type="project" value="UniProtKB-KW"/>
</dbReference>
<dbReference type="CDD" id="cd09725">
    <property type="entry name" value="Cas2_I_II_III"/>
    <property type="match status" value="1"/>
</dbReference>
<dbReference type="Gene3D" id="3.30.70.240">
    <property type="match status" value="1"/>
</dbReference>
<dbReference type="GO" id="GO:0046872">
    <property type="term" value="F:metal ion binding"/>
    <property type="evidence" value="ECO:0007669"/>
    <property type="project" value="UniProtKB-UniRule"/>
</dbReference>
<reference evidence="10 11" key="2">
    <citation type="journal article" date="2011" name="J. Bacteriol.">
        <title>Genome Sequence of Kosmotoga olearia Strain TBF 19.5.1, a Thermophilic Bacterium with a Wide Growth Temperature Range, Isolated from the Troll B Oil Platform in the North Sea.</title>
        <authorList>
            <person name="Swithers K.S."/>
            <person name="Dipippo J.L."/>
            <person name="Bruce D.C."/>
            <person name="Detter C."/>
            <person name="Tapia R."/>
            <person name="Han S."/>
            <person name="Goodwin L.A."/>
            <person name="Han J."/>
            <person name="Woyke T."/>
            <person name="Pitluck S."/>
            <person name="Pennacchio L."/>
            <person name="Nolan M."/>
            <person name="Mikhailova N."/>
            <person name="Land M.L."/>
            <person name="Nesbo C.L."/>
            <person name="Gogarten J.P."/>
            <person name="Noll K.M."/>
        </authorList>
    </citation>
    <scope>NUCLEOTIDE SEQUENCE [LARGE SCALE GENOMIC DNA]</scope>
    <source>
        <strain evidence="11">ATCC BAA-1733 / DSM 21960 / TBF 19.5.1</strain>
    </source>
</reference>
<keyword evidence="8 9" id="KW-0051">Antiviral defense</keyword>
<dbReference type="NCBIfam" id="TIGR01573">
    <property type="entry name" value="cas2"/>
    <property type="match status" value="1"/>
</dbReference>
<dbReference type="EC" id="3.1.-.-" evidence="9"/>
<name>C5CFA7_KOSOT</name>
<dbReference type="HAMAP" id="MF_01471">
    <property type="entry name" value="Cas2"/>
    <property type="match status" value="1"/>
</dbReference>
<keyword evidence="3 9" id="KW-0540">Nuclease</keyword>
<sequence length="91" mass="10719">MRNYILIVYDVKEKRVNKILKICRQFLDWVQNSVHVGELTKAVFEKLKVKLTKVTNKEEDSIRISKIRTGKMLRLEILGIHKKQVLDNGII</sequence>
<comment type="cofactor">
    <cofactor evidence="1 9">
        <name>Mg(2+)</name>
        <dbReference type="ChEBI" id="CHEBI:18420"/>
    </cofactor>
</comment>
<keyword evidence="6 9" id="KW-0378">Hydrolase</keyword>
<evidence type="ECO:0000256" key="6">
    <source>
        <dbReference type="ARBA" id="ARBA00022801"/>
    </source>
</evidence>
<dbReference type="InterPro" id="IPR019199">
    <property type="entry name" value="Virulence_VapD/CRISPR_Cas2"/>
</dbReference>
<dbReference type="GO" id="GO:0004521">
    <property type="term" value="F:RNA endonuclease activity"/>
    <property type="evidence" value="ECO:0007669"/>
    <property type="project" value="InterPro"/>
</dbReference>
<protein>
    <recommendedName>
        <fullName evidence="9">CRISPR-associated endoribonuclease Cas2</fullName>
        <ecNumber evidence="9">3.1.-.-</ecNumber>
    </recommendedName>
</protein>
<feature type="binding site" evidence="9">
    <location>
        <position position="10"/>
    </location>
    <ligand>
        <name>Mg(2+)</name>
        <dbReference type="ChEBI" id="CHEBI:18420"/>
        <note>catalytic</note>
    </ligand>
</feature>
<comment type="function">
    <text evidence="9">CRISPR (clustered regularly interspaced short palindromic repeat), is an adaptive immune system that provides protection against mobile genetic elements (viruses, transposable elements and conjugative plasmids). CRISPR clusters contain sequences complementary to antecedent mobile elements and target invading nucleic acids. CRISPR clusters are transcribed and processed into CRISPR RNA (crRNA). Functions as a ssRNA-specific endoribonuclease. Involved in the integration of spacer DNA into the CRISPR cassette.</text>
</comment>
<dbReference type="SUPFAM" id="SSF143430">
    <property type="entry name" value="TTP0101/SSO1404-like"/>
    <property type="match status" value="1"/>
</dbReference>
<dbReference type="GO" id="GO:0043571">
    <property type="term" value="P:maintenance of CRISPR repeat elements"/>
    <property type="evidence" value="ECO:0007669"/>
    <property type="project" value="UniProtKB-UniRule"/>
</dbReference>
<dbReference type="PANTHER" id="PTHR34405">
    <property type="entry name" value="CRISPR-ASSOCIATED ENDORIBONUCLEASE CAS2"/>
    <property type="match status" value="1"/>
</dbReference>
<comment type="subunit">
    <text evidence="9">Homodimer, forms a heterotetramer with a Cas1 homodimer.</text>
</comment>
<keyword evidence="4 9" id="KW-0479">Metal-binding</keyword>
<proteinExistence type="inferred from homology"/>
<dbReference type="STRING" id="521045.Kole_0668"/>
<comment type="similarity">
    <text evidence="2 9">Belongs to the CRISPR-associated endoribonuclease Cas2 protein family.</text>
</comment>
<dbReference type="Pfam" id="PF09827">
    <property type="entry name" value="CRISPR_Cas2"/>
    <property type="match status" value="1"/>
</dbReference>
<evidence type="ECO:0000256" key="9">
    <source>
        <dbReference type="HAMAP-Rule" id="MF_01471"/>
    </source>
</evidence>
<evidence type="ECO:0000313" key="11">
    <source>
        <dbReference type="Proteomes" id="UP000002382"/>
    </source>
</evidence>
<evidence type="ECO:0000256" key="3">
    <source>
        <dbReference type="ARBA" id="ARBA00022722"/>
    </source>
</evidence>
<dbReference type="InterPro" id="IPR021127">
    <property type="entry name" value="CRISPR_associated_Cas2"/>
</dbReference>
<dbReference type="OrthoDB" id="279819at2"/>
<keyword evidence="5 9" id="KW-0255">Endonuclease</keyword>
<reference evidence="10 11" key="1">
    <citation type="submission" date="2009-06" db="EMBL/GenBank/DDBJ databases">
        <title>Complete sequence of Thermotogales bacterium TBF 19.5.1.</title>
        <authorList>
            <consortium name="US DOE Joint Genome Institute"/>
            <person name="Lucas S."/>
            <person name="Copeland A."/>
            <person name="Lapidus A."/>
            <person name="Glavina del Rio T."/>
            <person name="Tice H."/>
            <person name="Bruce D."/>
            <person name="Goodwin L."/>
            <person name="Pitluck S."/>
            <person name="Chertkov O."/>
            <person name="Brettin T."/>
            <person name="Detter J.C."/>
            <person name="Han C."/>
            <person name="Schmutz J."/>
            <person name="Larimer F."/>
            <person name="Land M."/>
            <person name="Hauser L."/>
            <person name="Kyrpides N."/>
            <person name="Ovchinnikova G."/>
            <person name="Noll K."/>
        </authorList>
    </citation>
    <scope>NUCLEOTIDE SEQUENCE [LARGE SCALE GENOMIC DNA]</scope>
    <source>
        <strain evidence="11">ATCC BAA-1733 / DSM 21960 / TBF 19.5.1</strain>
    </source>
</reference>
<dbReference type="EMBL" id="CP001634">
    <property type="protein sequence ID" value="ACR79384.1"/>
    <property type="molecule type" value="Genomic_DNA"/>
</dbReference>
<organism evidence="10 11">
    <name type="scientific">Kosmotoga olearia (strain ATCC BAA-1733 / DSM 21960 / TBF 19.5.1)</name>
    <dbReference type="NCBI Taxonomy" id="521045"/>
    <lineage>
        <taxon>Bacteria</taxon>
        <taxon>Thermotogati</taxon>
        <taxon>Thermotogota</taxon>
        <taxon>Thermotogae</taxon>
        <taxon>Kosmotogales</taxon>
        <taxon>Kosmotogaceae</taxon>
        <taxon>Kosmotoga</taxon>
    </lineage>
</organism>